<organism evidence="8 9">
    <name type="scientific">Parambassis ranga</name>
    <name type="common">Indian glassy fish</name>
    <dbReference type="NCBI Taxonomy" id="210632"/>
    <lineage>
        <taxon>Eukaryota</taxon>
        <taxon>Metazoa</taxon>
        <taxon>Chordata</taxon>
        <taxon>Craniata</taxon>
        <taxon>Vertebrata</taxon>
        <taxon>Euteleostomi</taxon>
        <taxon>Actinopterygii</taxon>
        <taxon>Neopterygii</taxon>
        <taxon>Teleostei</taxon>
        <taxon>Neoteleostei</taxon>
        <taxon>Acanthomorphata</taxon>
        <taxon>Ovalentaria</taxon>
        <taxon>Ambassidae</taxon>
        <taxon>Parambassis</taxon>
    </lineage>
</organism>
<keyword evidence="5" id="KW-0833">Ubl conjugation pathway</keyword>
<dbReference type="GO" id="GO:0008270">
    <property type="term" value="F:zinc ion binding"/>
    <property type="evidence" value="ECO:0007669"/>
    <property type="project" value="UniProtKB-KW"/>
</dbReference>
<sequence>MGSNVSVKQEERCYDPGDSTLTFADEEDHLDFLCEGFASRRAWMSCGHAVTPMSLTKWCLMLLDQGKSRFVCAQPGCDVEWPFEEVCKMALLTPEEIEHCKKTIALNASQSLPTQNCPGCKGFVVRDDESNLRVRCKTCTVKRGRTFEFCWQCLREWKGPRRRSDRCDNDGCYNPALKTLAACPEMTFEHVFEVRGCPSVRACPTCGALLEHSRKHCKTLVCPRCKVKFCVVCLKLATECKAPYKACSSGVAPRQTSIPVWKKE</sequence>
<dbReference type="InterPro" id="IPR044066">
    <property type="entry name" value="TRIAD_supradom"/>
</dbReference>
<keyword evidence="4" id="KW-0863">Zinc-finger</keyword>
<dbReference type="SUPFAM" id="SSF57850">
    <property type="entry name" value="RING/U-box"/>
    <property type="match status" value="2"/>
</dbReference>
<evidence type="ECO:0000256" key="4">
    <source>
        <dbReference type="ARBA" id="ARBA00022771"/>
    </source>
</evidence>
<feature type="domain" description="RING-type" evidence="7">
    <location>
        <begin position="26"/>
        <end position="251"/>
    </location>
</feature>
<name>A0A6P7K6T6_9TELE</name>
<dbReference type="RefSeq" id="XP_028285133.1">
    <property type="nucleotide sequence ID" value="XM_028429332.1"/>
</dbReference>
<evidence type="ECO:0000256" key="6">
    <source>
        <dbReference type="ARBA" id="ARBA00022833"/>
    </source>
</evidence>
<evidence type="ECO:0000313" key="8">
    <source>
        <dbReference type="Proteomes" id="UP000515145"/>
    </source>
</evidence>
<dbReference type="PROSITE" id="PS51873">
    <property type="entry name" value="TRIAD"/>
    <property type="match status" value="1"/>
</dbReference>
<dbReference type="OrthoDB" id="419317at2759"/>
<dbReference type="Proteomes" id="UP000515145">
    <property type="component" value="Chromosome 18"/>
</dbReference>
<evidence type="ECO:0000256" key="5">
    <source>
        <dbReference type="ARBA" id="ARBA00022786"/>
    </source>
</evidence>
<evidence type="ECO:0000313" key="9">
    <source>
        <dbReference type="RefSeq" id="XP_028285133.1"/>
    </source>
</evidence>
<gene>
    <name evidence="9" type="primary">LOC114450901</name>
</gene>
<evidence type="ECO:0000256" key="2">
    <source>
        <dbReference type="ARBA" id="ARBA00022723"/>
    </source>
</evidence>
<keyword evidence="1" id="KW-0808">Transferase</keyword>
<dbReference type="GeneID" id="114450901"/>
<reference evidence="9" key="1">
    <citation type="submission" date="2025-08" db="UniProtKB">
        <authorList>
            <consortium name="RefSeq"/>
        </authorList>
    </citation>
    <scope>IDENTIFICATION</scope>
</reference>
<keyword evidence="2" id="KW-0479">Metal-binding</keyword>
<evidence type="ECO:0000256" key="1">
    <source>
        <dbReference type="ARBA" id="ARBA00022679"/>
    </source>
</evidence>
<accession>A0A6P7K6T6</accession>
<dbReference type="InParanoid" id="A0A6P7K6T6"/>
<evidence type="ECO:0000256" key="3">
    <source>
        <dbReference type="ARBA" id="ARBA00022737"/>
    </source>
</evidence>
<dbReference type="AlphaFoldDB" id="A0A6P7K6T6"/>
<protein>
    <submittedName>
        <fullName evidence="9">Uncharacterized protein LOC114450901</fullName>
    </submittedName>
</protein>
<keyword evidence="3" id="KW-0677">Repeat</keyword>
<dbReference type="GO" id="GO:0016740">
    <property type="term" value="F:transferase activity"/>
    <property type="evidence" value="ECO:0007669"/>
    <property type="project" value="UniProtKB-KW"/>
</dbReference>
<evidence type="ECO:0000259" key="7">
    <source>
        <dbReference type="PROSITE" id="PS51873"/>
    </source>
</evidence>
<keyword evidence="8" id="KW-1185">Reference proteome</keyword>
<proteinExistence type="predicted"/>
<keyword evidence="6" id="KW-0862">Zinc</keyword>